<name>A0A8E0VD67_9TREM</name>
<comment type="caution">
    <text evidence="1">The sequence shown here is derived from an EMBL/GenBank/DDBJ whole genome shotgun (WGS) entry which is preliminary data.</text>
</comment>
<evidence type="ECO:0000313" key="1">
    <source>
        <dbReference type="EMBL" id="KAA0185490.1"/>
    </source>
</evidence>
<proteinExistence type="predicted"/>
<keyword evidence="2" id="KW-1185">Reference proteome</keyword>
<evidence type="ECO:0000313" key="2">
    <source>
        <dbReference type="Proteomes" id="UP000728185"/>
    </source>
</evidence>
<accession>A0A8E0VD67</accession>
<gene>
    <name evidence="1" type="ORF">FBUS_11470</name>
</gene>
<dbReference type="OrthoDB" id="2019572at2759"/>
<dbReference type="GO" id="GO:0008375">
    <property type="term" value="F:acetylglucosaminyltransferase activity"/>
    <property type="evidence" value="ECO:0007669"/>
    <property type="project" value="TreeGrafter"/>
</dbReference>
<organism evidence="1 2">
    <name type="scientific">Fasciolopsis buskii</name>
    <dbReference type="NCBI Taxonomy" id="27845"/>
    <lineage>
        <taxon>Eukaryota</taxon>
        <taxon>Metazoa</taxon>
        <taxon>Spiralia</taxon>
        <taxon>Lophotrochozoa</taxon>
        <taxon>Platyhelminthes</taxon>
        <taxon>Trematoda</taxon>
        <taxon>Digenea</taxon>
        <taxon>Plagiorchiida</taxon>
        <taxon>Echinostomata</taxon>
        <taxon>Echinostomatoidea</taxon>
        <taxon>Fasciolidae</taxon>
        <taxon>Fasciolopsis</taxon>
    </lineage>
</organism>
<dbReference type="Proteomes" id="UP000728185">
    <property type="component" value="Unassembled WGS sequence"/>
</dbReference>
<sequence length="154" mass="18157">MVQFTLTNPYSLEILAALRTESNQSRCQDEMYFSTINYNPHLKGPGGCLEIHRPNQSDLRSAFVARYVDWSPATCLSRRSQRSVCIMGVRDIPLLTKRFEFFVNKFVFDFEPLAYDCLEWWLFRKVRDEREFGHTANEFDPAFYSNLYCSTNHL</sequence>
<dbReference type="AlphaFoldDB" id="A0A8E0VD67"/>
<dbReference type="PANTHER" id="PTHR19297:SF185">
    <property type="entry name" value="BETA-1,3-GALACTOSYL-O-GLYCOSYL-GLYCOPROTEIN BETA-1,6-N-ACETYLGLUCOSAMINYLTRANSFERASE 3"/>
    <property type="match status" value="1"/>
</dbReference>
<dbReference type="EMBL" id="LUCM01010418">
    <property type="protein sequence ID" value="KAA0185490.1"/>
    <property type="molecule type" value="Genomic_DNA"/>
</dbReference>
<protein>
    <submittedName>
        <fullName evidence="1">Beta-1 3-galactosyl-O-glycosyl-glycoprotein beta-1 6-N-acetylglucosaminyltransferase</fullName>
    </submittedName>
</protein>
<dbReference type="PANTHER" id="PTHR19297">
    <property type="entry name" value="GLYCOSYLTRANSFERASE 14 FAMILY MEMBER"/>
    <property type="match status" value="1"/>
</dbReference>
<reference evidence="1" key="1">
    <citation type="submission" date="2019-05" db="EMBL/GenBank/DDBJ databases">
        <title>Annotation for the trematode Fasciolopsis buski.</title>
        <authorList>
            <person name="Choi Y.-J."/>
        </authorList>
    </citation>
    <scope>NUCLEOTIDE SEQUENCE</scope>
    <source>
        <strain evidence="1">HT</strain>
        <tissue evidence="1">Whole worm</tissue>
    </source>
</reference>